<dbReference type="InterPro" id="IPR051083">
    <property type="entry name" value="GrpII_Intron_Splice-Mob/Def"/>
</dbReference>
<dbReference type="Pfam" id="PF00078">
    <property type="entry name" value="RVT_1"/>
    <property type="match status" value="1"/>
</dbReference>
<dbReference type="InterPro" id="IPR043502">
    <property type="entry name" value="DNA/RNA_pol_sf"/>
</dbReference>
<protein>
    <submittedName>
        <fullName evidence="2">Retron-type RNA-directed DNA polymerase</fullName>
        <ecNumber evidence="2">2.7.7.49</ecNumber>
    </submittedName>
</protein>
<dbReference type="GO" id="GO:0003964">
    <property type="term" value="F:RNA-directed DNA polymerase activity"/>
    <property type="evidence" value="ECO:0007669"/>
    <property type="project" value="UniProtKB-KW"/>
</dbReference>
<keyword evidence="2" id="KW-0808">Transferase</keyword>
<proteinExistence type="predicted"/>
<dbReference type="PANTHER" id="PTHR34047">
    <property type="entry name" value="NUCLEAR INTRON MATURASE 1, MITOCHONDRIAL-RELATED"/>
    <property type="match status" value="1"/>
</dbReference>
<dbReference type="Pfam" id="PF08388">
    <property type="entry name" value="GIIM"/>
    <property type="match status" value="1"/>
</dbReference>
<evidence type="ECO:0000313" key="2">
    <source>
        <dbReference type="EMBL" id="VAW37699.1"/>
    </source>
</evidence>
<evidence type="ECO:0000259" key="1">
    <source>
        <dbReference type="PROSITE" id="PS50878"/>
    </source>
</evidence>
<dbReference type="EMBL" id="UOEW01000175">
    <property type="protein sequence ID" value="VAW37699.1"/>
    <property type="molecule type" value="Genomic_DNA"/>
</dbReference>
<keyword evidence="2" id="KW-0548">Nucleotidyltransferase</keyword>
<feature type="domain" description="Reverse transcriptase" evidence="1">
    <location>
        <begin position="89"/>
        <end position="324"/>
    </location>
</feature>
<dbReference type="NCBIfam" id="TIGR04416">
    <property type="entry name" value="group_II_RT_mat"/>
    <property type="match status" value="1"/>
</dbReference>
<dbReference type="InterPro" id="IPR030931">
    <property type="entry name" value="Group_II_RT_mat"/>
</dbReference>
<dbReference type="CDD" id="cd01651">
    <property type="entry name" value="RT_G2_intron"/>
    <property type="match status" value="1"/>
</dbReference>
<reference evidence="2" key="1">
    <citation type="submission" date="2018-06" db="EMBL/GenBank/DDBJ databases">
        <authorList>
            <person name="Zhirakovskaya E."/>
        </authorList>
    </citation>
    <scope>NUCLEOTIDE SEQUENCE</scope>
</reference>
<dbReference type="EC" id="2.7.7.49" evidence="2"/>
<dbReference type="InterPro" id="IPR000477">
    <property type="entry name" value="RT_dom"/>
</dbReference>
<dbReference type="SUPFAM" id="SSF56672">
    <property type="entry name" value="DNA/RNA polymerases"/>
    <property type="match status" value="1"/>
</dbReference>
<dbReference type="AlphaFoldDB" id="A0A3B0VLK1"/>
<dbReference type="PROSITE" id="PS50878">
    <property type="entry name" value="RT_POL"/>
    <property type="match status" value="1"/>
</dbReference>
<gene>
    <name evidence="2" type="ORF">MNBD_GAMMA01-680</name>
</gene>
<name>A0A3B0VLK1_9ZZZZ</name>
<sequence length="451" mass="52439">MGNLESNQRHNKSLLSDAQRVQDFQRKIYRKAKQEKEFRFYALYDKVRLAYFLREAYKRCKANKGTAGVDGVYFKDIEKSGVEAFLLEINQELENKTYKPQAVLRVEIPKANGKTRPLGIPTIKDRVIQMATKLVIEPIFEADFEESSHGFRPRRSASGAINEIKENLKSGKSDVFDADLSAYFDTIPHKELMTLIAMRISDKHILHLIKMWLKAPVMIGSRSTGGKKNKVGTPQGGVISPLLANIYLHLLDKAINRSSSIFQKHGVKIVRYADDFVLMARKIPDVCYERLYYMLSRMKLKLNTDKSKKVIAKEESFDFLGFSFRYSDSLLDLPSKYWNVEPSNKSLNKVRANIRDYLSNNGHQPPQIVVRDLNAIMRGWINYFSIHKVSYPNKAKRKLRYYLDDKIYRYYKRKSQRRCKLYNRGAFRILVRKHGLIDPIKYTPKLKLAKA</sequence>
<organism evidence="2">
    <name type="scientific">hydrothermal vent metagenome</name>
    <dbReference type="NCBI Taxonomy" id="652676"/>
    <lineage>
        <taxon>unclassified sequences</taxon>
        <taxon>metagenomes</taxon>
        <taxon>ecological metagenomes</taxon>
    </lineage>
</organism>
<dbReference type="InterPro" id="IPR013597">
    <property type="entry name" value="Mat_intron_G2"/>
</dbReference>
<dbReference type="PANTHER" id="PTHR34047:SF8">
    <property type="entry name" value="PROTEIN YKFC"/>
    <property type="match status" value="1"/>
</dbReference>
<keyword evidence="2" id="KW-0695">RNA-directed DNA polymerase</keyword>
<accession>A0A3B0VLK1</accession>